<feature type="non-terminal residue" evidence="2">
    <location>
        <position position="1"/>
    </location>
</feature>
<evidence type="ECO:0000313" key="3">
    <source>
        <dbReference type="Proteomes" id="UP000800093"/>
    </source>
</evidence>
<proteinExistence type="predicted"/>
<reference evidence="3" key="1">
    <citation type="journal article" date="2020" name="Stud. Mycol.">
        <title>101 Dothideomycetes genomes: A test case for predicting lifestyles and emergence of pathogens.</title>
        <authorList>
            <person name="Haridas S."/>
            <person name="Albert R."/>
            <person name="Binder M."/>
            <person name="Bloem J."/>
            <person name="LaButti K."/>
            <person name="Salamov A."/>
            <person name="Andreopoulos B."/>
            <person name="Baker S."/>
            <person name="Barry K."/>
            <person name="Bills G."/>
            <person name="Bluhm B."/>
            <person name="Cannon C."/>
            <person name="Castanera R."/>
            <person name="Culley D."/>
            <person name="Daum C."/>
            <person name="Ezra D."/>
            <person name="Gonzalez J."/>
            <person name="Henrissat B."/>
            <person name="Kuo A."/>
            <person name="Liang C."/>
            <person name="Lipzen A."/>
            <person name="Lutzoni F."/>
            <person name="Magnuson J."/>
            <person name="Mondo S."/>
            <person name="Nolan M."/>
            <person name="Ohm R."/>
            <person name="Pangilinan J."/>
            <person name="Park H.-J."/>
            <person name="Ramirez L."/>
            <person name="Alfaro M."/>
            <person name="Sun H."/>
            <person name="Tritt A."/>
            <person name="Yoshinaga Y."/>
            <person name="Zwiers L.-H."/>
            <person name="Turgeon B."/>
            <person name="Goodwin S."/>
            <person name="Spatafora J."/>
            <person name="Crous P."/>
            <person name="Grigoriev I."/>
        </authorList>
    </citation>
    <scope>NUCLEOTIDE SEQUENCE [LARGE SCALE GENOMIC DNA]</scope>
    <source>
        <strain evidence="3">CBS 304.66</strain>
    </source>
</reference>
<dbReference type="PANTHER" id="PTHR33112:SF10">
    <property type="entry name" value="TOL"/>
    <property type="match status" value="1"/>
</dbReference>
<sequence length="73" mass="8469">LPELPSSIQDTISVTWGLSVRFVWIDSLCIIQDSKNDWLREAQKMRHVYRNCIVVIATLGPIYNNQGLFAYRD</sequence>
<accession>A0A9P4JWL6</accession>
<protein>
    <submittedName>
        <fullName evidence="2">HET-domain-containing protein</fullName>
    </submittedName>
</protein>
<dbReference type="EMBL" id="ML986832">
    <property type="protein sequence ID" value="KAF2257851.1"/>
    <property type="molecule type" value="Genomic_DNA"/>
</dbReference>
<feature type="non-terminal residue" evidence="2">
    <location>
        <position position="73"/>
    </location>
</feature>
<dbReference type="OrthoDB" id="2958217at2759"/>
<dbReference type="AlphaFoldDB" id="A0A9P4JWL6"/>
<feature type="domain" description="Heterokaryon incompatibility" evidence="1">
    <location>
        <begin position="3"/>
        <end position="72"/>
    </location>
</feature>
<gene>
    <name evidence="2" type="ORF">CC78DRAFT_414589</name>
</gene>
<dbReference type="PANTHER" id="PTHR33112">
    <property type="entry name" value="DOMAIN PROTEIN, PUTATIVE-RELATED"/>
    <property type="match status" value="1"/>
</dbReference>
<name>A0A9P4JWL6_9PLEO</name>
<evidence type="ECO:0000259" key="1">
    <source>
        <dbReference type="Pfam" id="PF06985"/>
    </source>
</evidence>
<dbReference type="InterPro" id="IPR010730">
    <property type="entry name" value="HET"/>
</dbReference>
<keyword evidence="3" id="KW-1185">Reference proteome</keyword>
<dbReference type="Pfam" id="PF06985">
    <property type="entry name" value="HET"/>
    <property type="match status" value="1"/>
</dbReference>
<comment type="caution">
    <text evidence="2">The sequence shown here is derived from an EMBL/GenBank/DDBJ whole genome shotgun (WGS) entry which is preliminary data.</text>
</comment>
<organism evidence="2 3">
    <name type="scientific">Lojkania enalia</name>
    <dbReference type="NCBI Taxonomy" id="147567"/>
    <lineage>
        <taxon>Eukaryota</taxon>
        <taxon>Fungi</taxon>
        <taxon>Dikarya</taxon>
        <taxon>Ascomycota</taxon>
        <taxon>Pezizomycotina</taxon>
        <taxon>Dothideomycetes</taxon>
        <taxon>Pleosporomycetidae</taxon>
        <taxon>Pleosporales</taxon>
        <taxon>Pleosporales incertae sedis</taxon>
        <taxon>Lojkania</taxon>
    </lineage>
</organism>
<evidence type="ECO:0000313" key="2">
    <source>
        <dbReference type="EMBL" id="KAF2257851.1"/>
    </source>
</evidence>
<dbReference type="Proteomes" id="UP000800093">
    <property type="component" value="Unassembled WGS sequence"/>
</dbReference>